<evidence type="ECO:0000313" key="1">
    <source>
        <dbReference type="EMBL" id="PTB45785.1"/>
    </source>
</evidence>
<sequence>MPINPIQRTHTQIHTRIVEITRTAGAGAGADAAAALFPYASMPMPYPDHHGIASVTHQVYPHTNRLHLHAHTNYPTCLHALLFLSHSRPRSLCMCCPFPSLSHPPSAAVRRRSSAPLGPLLLACIASLRTSSWRASPAGHRRCAHCKTAVASGSDSAANGAGAARCPIHVPCLPLAGTWVHATTASIRTPPSRSYCFAFSPFRRPPESSPYEQPAQVPAGYSYTHGPSAWMGLGRTLKSLSHRPFAVGPSAPGPLSPAEMRAALSKVAAQHAQH</sequence>
<organism evidence="1 2">
    <name type="scientific">Trichoderma asperellum (strain ATCC 204424 / CBS 433.97 / NBRC 101777)</name>
    <dbReference type="NCBI Taxonomy" id="1042311"/>
    <lineage>
        <taxon>Eukaryota</taxon>
        <taxon>Fungi</taxon>
        <taxon>Dikarya</taxon>
        <taxon>Ascomycota</taxon>
        <taxon>Pezizomycotina</taxon>
        <taxon>Sordariomycetes</taxon>
        <taxon>Hypocreomycetidae</taxon>
        <taxon>Hypocreales</taxon>
        <taxon>Hypocreaceae</taxon>
        <taxon>Trichoderma</taxon>
    </lineage>
</organism>
<dbReference type="EMBL" id="KZ679257">
    <property type="protein sequence ID" value="PTB45785.1"/>
    <property type="molecule type" value="Genomic_DNA"/>
</dbReference>
<dbReference type="Proteomes" id="UP000240493">
    <property type="component" value="Unassembled WGS sequence"/>
</dbReference>
<gene>
    <name evidence="1" type="ORF">M441DRAFT_325083</name>
</gene>
<name>A0A2T3ZLV1_TRIA4</name>
<accession>A0A2T3ZLV1</accession>
<dbReference type="AlphaFoldDB" id="A0A2T3ZLV1"/>
<evidence type="ECO:0000313" key="2">
    <source>
        <dbReference type="Proteomes" id="UP000240493"/>
    </source>
</evidence>
<proteinExistence type="predicted"/>
<reference evidence="1 2" key="1">
    <citation type="submission" date="2016-07" db="EMBL/GenBank/DDBJ databases">
        <title>Multiple horizontal gene transfer events from other fungi enriched the ability of initially mycotrophic Trichoderma (Ascomycota) to feed on dead plant biomass.</title>
        <authorList>
            <consortium name="DOE Joint Genome Institute"/>
            <person name="Aerts A."/>
            <person name="Atanasova L."/>
            <person name="Chenthamara K."/>
            <person name="Zhang J."/>
            <person name="Grujic M."/>
            <person name="Henrissat B."/>
            <person name="Kuo A."/>
            <person name="Salamov A."/>
            <person name="Lipzen A."/>
            <person name="Labutti K."/>
            <person name="Barry K."/>
            <person name="Miao Y."/>
            <person name="Rahimi M.J."/>
            <person name="Shen Q."/>
            <person name="Grigoriev I.V."/>
            <person name="Kubicek C.P."/>
            <person name="Druzhinina I.S."/>
        </authorList>
    </citation>
    <scope>NUCLEOTIDE SEQUENCE [LARGE SCALE GENOMIC DNA]</scope>
    <source>
        <strain evidence="1 2">CBS 433.97</strain>
    </source>
</reference>
<keyword evidence="2" id="KW-1185">Reference proteome</keyword>
<protein>
    <submittedName>
        <fullName evidence="1">Uncharacterized protein</fullName>
    </submittedName>
</protein>